<keyword evidence="4 6" id="KW-1133">Transmembrane helix</keyword>
<proteinExistence type="inferred from homology"/>
<evidence type="ECO:0000313" key="7">
    <source>
        <dbReference type="EMBL" id="TVO55974.1"/>
    </source>
</evidence>
<dbReference type="PANTHER" id="PTHR23427:SF2">
    <property type="entry name" value="SURFEIT LOCUS PROTEIN 1"/>
    <property type="match status" value="1"/>
</dbReference>
<evidence type="ECO:0000256" key="6">
    <source>
        <dbReference type="RuleBase" id="RU363076"/>
    </source>
</evidence>
<dbReference type="CDD" id="cd06662">
    <property type="entry name" value="SURF1"/>
    <property type="match status" value="1"/>
</dbReference>
<evidence type="ECO:0000256" key="3">
    <source>
        <dbReference type="ARBA" id="ARBA00022692"/>
    </source>
</evidence>
<evidence type="ECO:0000313" key="8">
    <source>
        <dbReference type="Proteomes" id="UP000319502"/>
    </source>
</evidence>
<evidence type="ECO:0000256" key="5">
    <source>
        <dbReference type="ARBA" id="ARBA00023136"/>
    </source>
</evidence>
<keyword evidence="5 6" id="KW-0472">Membrane</keyword>
<comment type="similarity">
    <text evidence="2 6">Belongs to the SURF1 family.</text>
</comment>
<dbReference type="Proteomes" id="UP000319502">
    <property type="component" value="Unassembled WGS sequence"/>
</dbReference>
<dbReference type="AlphaFoldDB" id="A0A557QST2"/>
<keyword evidence="8" id="KW-1185">Reference proteome</keyword>
<feature type="transmembrane region" description="Helical" evidence="6">
    <location>
        <begin position="199"/>
        <end position="220"/>
    </location>
</feature>
<reference evidence="7 8" key="1">
    <citation type="submission" date="2019-07" db="EMBL/GenBank/DDBJ databases">
        <title>The pathways for chlorine oxyanion respiration interact through the shared metabolite chlorate.</title>
        <authorList>
            <person name="Barnum T.P."/>
            <person name="Cheng Y."/>
            <person name="Hill K.A."/>
            <person name="Lucas L.N."/>
            <person name="Carlson H.K."/>
            <person name="Coates J.D."/>
        </authorList>
    </citation>
    <scope>NUCLEOTIDE SEQUENCE [LARGE SCALE GENOMIC DNA]</scope>
    <source>
        <strain evidence="7 8">SFB-3</strain>
    </source>
</reference>
<dbReference type="PANTHER" id="PTHR23427">
    <property type="entry name" value="SURFEIT LOCUS PROTEIN"/>
    <property type="match status" value="1"/>
</dbReference>
<keyword evidence="3 6" id="KW-0812">Transmembrane</keyword>
<evidence type="ECO:0000256" key="2">
    <source>
        <dbReference type="ARBA" id="ARBA00007165"/>
    </source>
</evidence>
<accession>A0A557QST2</accession>
<feature type="transmembrane region" description="Helical" evidence="6">
    <location>
        <begin position="6"/>
        <end position="24"/>
    </location>
</feature>
<dbReference type="OrthoDB" id="9789940at2"/>
<keyword evidence="6" id="KW-1003">Cell membrane</keyword>
<sequence length="233" mass="25596">MRLMGVVPYVVGGLVCVLTIKLGLWQTDRAEEKLALGARIEAAATAPSTTAAANLTEWQVLRLTGQWRSEATIYLDNRVQYGQPGYHVLTPLQMADGTVVLVKRGWTGIGLDRSALPVVTTPAGEVTINGRVRLPEAKPYTLADAPGEGARWQYVDLAAYRAWSKLAVINEVLEQTDPSTDGLIRDWPRPDLGVDRHRGYAVQWFGLAALSAGLCGWFGWRRWRRHGSGSNDS</sequence>
<evidence type="ECO:0000256" key="1">
    <source>
        <dbReference type="ARBA" id="ARBA00004370"/>
    </source>
</evidence>
<evidence type="ECO:0000256" key="4">
    <source>
        <dbReference type="ARBA" id="ARBA00022989"/>
    </source>
</evidence>
<dbReference type="EMBL" id="VMNK01000009">
    <property type="protein sequence ID" value="TVO55974.1"/>
    <property type="molecule type" value="Genomic_DNA"/>
</dbReference>
<protein>
    <recommendedName>
        <fullName evidence="6">SURF1-like protein</fullName>
    </recommendedName>
</protein>
<dbReference type="InterPro" id="IPR002994">
    <property type="entry name" value="Surf1/Shy1"/>
</dbReference>
<organism evidence="7 8">
    <name type="scientific">Denitromonas halophila</name>
    <dbReference type="NCBI Taxonomy" id="1629404"/>
    <lineage>
        <taxon>Bacteria</taxon>
        <taxon>Pseudomonadati</taxon>
        <taxon>Pseudomonadota</taxon>
        <taxon>Betaproteobacteria</taxon>
        <taxon>Rhodocyclales</taxon>
        <taxon>Zoogloeaceae</taxon>
        <taxon>Denitromonas</taxon>
    </lineage>
</organism>
<gene>
    <name evidence="7" type="ORF">FHP91_11030</name>
</gene>
<dbReference type="InterPro" id="IPR045214">
    <property type="entry name" value="Surf1/Surf4"/>
</dbReference>
<name>A0A557QST2_9RHOO</name>
<dbReference type="PROSITE" id="PS50895">
    <property type="entry name" value="SURF1"/>
    <property type="match status" value="1"/>
</dbReference>
<dbReference type="GO" id="GO:0005886">
    <property type="term" value="C:plasma membrane"/>
    <property type="evidence" value="ECO:0007669"/>
    <property type="project" value="UniProtKB-SubCell"/>
</dbReference>
<comment type="subcellular location">
    <subcellularLocation>
        <location evidence="6">Cell membrane</location>
        <topology evidence="6">Multi-pass membrane protein</topology>
    </subcellularLocation>
    <subcellularLocation>
        <location evidence="1">Membrane</location>
    </subcellularLocation>
</comment>
<comment type="caution">
    <text evidence="7">The sequence shown here is derived from an EMBL/GenBank/DDBJ whole genome shotgun (WGS) entry which is preliminary data.</text>
</comment>
<dbReference type="Pfam" id="PF02104">
    <property type="entry name" value="SURF1"/>
    <property type="match status" value="1"/>
</dbReference>